<proteinExistence type="predicted"/>
<dbReference type="PANTHER" id="PTHR43199">
    <property type="entry name" value="GLUTATHIONE HYDROLASE"/>
    <property type="match status" value="1"/>
</dbReference>
<dbReference type="Pfam" id="PF01019">
    <property type="entry name" value="G_glu_transpept"/>
    <property type="match status" value="2"/>
</dbReference>
<sequence>MGNPAKKAAAATGHHLTTQAALETIKAGGNAFDGAIAAALMACVCEPVLASPGGGGFAMIHTGGKTRLLDFFAQTPIGKSSLPIDFKEVEADFGAARQKFHIGHASSATPGFIPGLFTLHEKYACLPMRKLIEPARKAANTGIEITSFQHYLSSVVAPILLKSPESRAVFAPLGHLHQTGETFFNPGLAMFLDQLGVTGQNAFPRDFVLTAQQEHGHLRLEDFENYEVFERQALSVEVGSSKVHLNPAPAAGGVLVALALASLAGSSIADVAQALKTVDLARSSTDSNLAVLLAKAGPPAYRGTTHISVVDDQQNACSMTLSNGEGNGYIADDCGFMLNNMLGETDINPGGKLDWPVNTRMSSMMCPTIIERHDGSVLAMGSGGSNRIRSTIFQVLVHLLIRKTSIAEAVNASRLHIENGHLDLEPLESNDIAAQLKTIFPDHRQWPDKNMFFGGCHIASLQADRTFHGFGDPRRFGHFASL</sequence>
<gene>
    <name evidence="4" type="ORF">MNBD_ALPHA08-210</name>
</gene>
<dbReference type="InterPro" id="IPR043137">
    <property type="entry name" value="GGT_ssub_C"/>
</dbReference>
<dbReference type="Gene3D" id="3.60.20.40">
    <property type="match status" value="1"/>
</dbReference>
<evidence type="ECO:0000256" key="1">
    <source>
        <dbReference type="ARBA" id="ARBA00022679"/>
    </source>
</evidence>
<protein>
    <submittedName>
        <fullName evidence="4">Gamma-glutamyltranspeptidase @ Glutathione hydrolase</fullName>
        <ecNumber evidence="4">2.3.2.2</ecNumber>
        <ecNumber evidence="4">3.4.19.13</ecNumber>
    </submittedName>
</protein>
<keyword evidence="1 4" id="KW-0808">Transferase</keyword>
<evidence type="ECO:0000256" key="2">
    <source>
        <dbReference type="ARBA" id="ARBA00022801"/>
    </source>
</evidence>
<dbReference type="EC" id="3.4.19.13" evidence="4"/>
<dbReference type="InterPro" id="IPR029055">
    <property type="entry name" value="Ntn_hydrolases_N"/>
</dbReference>
<evidence type="ECO:0000313" key="4">
    <source>
        <dbReference type="EMBL" id="VAW00740.1"/>
    </source>
</evidence>
<keyword evidence="3" id="KW-0865">Zymogen</keyword>
<organism evidence="4">
    <name type="scientific">hydrothermal vent metagenome</name>
    <dbReference type="NCBI Taxonomy" id="652676"/>
    <lineage>
        <taxon>unclassified sequences</taxon>
        <taxon>metagenomes</taxon>
        <taxon>ecological metagenomes</taxon>
    </lineage>
</organism>
<keyword evidence="4" id="KW-0012">Acyltransferase</keyword>
<keyword evidence="2 4" id="KW-0378">Hydrolase</keyword>
<dbReference type="PRINTS" id="PR01210">
    <property type="entry name" value="GGTRANSPTASE"/>
</dbReference>
<dbReference type="PANTHER" id="PTHR43199:SF1">
    <property type="entry name" value="GLUTATHIONE HYDROLASE PROENZYME"/>
    <property type="match status" value="1"/>
</dbReference>
<name>A0A3B0S8X9_9ZZZZ</name>
<dbReference type="AlphaFoldDB" id="A0A3B0S8X9"/>
<dbReference type="SUPFAM" id="SSF56235">
    <property type="entry name" value="N-terminal nucleophile aminohydrolases (Ntn hydrolases)"/>
    <property type="match status" value="1"/>
</dbReference>
<reference evidence="4" key="1">
    <citation type="submission" date="2018-06" db="EMBL/GenBank/DDBJ databases">
        <authorList>
            <person name="Zhirakovskaya E."/>
        </authorList>
    </citation>
    <scope>NUCLEOTIDE SEQUENCE</scope>
</reference>
<dbReference type="EC" id="2.3.2.2" evidence="4"/>
<dbReference type="InterPro" id="IPR051792">
    <property type="entry name" value="GGT_bact"/>
</dbReference>
<dbReference type="GO" id="GO:0036374">
    <property type="term" value="F:glutathione hydrolase activity"/>
    <property type="evidence" value="ECO:0007669"/>
    <property type="project" value="UniProtKB-EC"/>
</dbReference>
<dbReference type="EMBL" id="UOEC01000178">
    <property type="protein sequence ID" value="VAW00740.1"/>
    <property type="molecule type" value="Genomic_DNA"/>
</dbReference>
<evidence type="ECO:0000256" key="3">
    <source>
        <dbReference type="ARBA" id="ARBA00023145"/>
    </source>
</evidence>
<dbReference type="GO" id="GO:0103068">
    <property type="term" value="F:leukotriene C4 gamma-glutamyl transferase activity"/>
    <property type="evidence" value="ECO:0007669"/>
    <property type="project" value="UniProtKB-EC"/>
</dbReference>
<accession>A0A3B0S8X9</accession>